<keyword evidence="3" id="KW-0808">Transferase</keyword>
<gene>
    <name evidence="6" type="ORF">LLUT_LOCUS12060</name>
</gene>
<dbReference type="InterPro" id="IPR015421">
    <property type="entry name" value="PyrdxlP-dep_Trfase_major"/>
</dbReference>
<dbReference type="PANTHER" id="PTHR13693">
    <property type="entry name" value="CLASS II AMINOTRANSFERASE/8-AMINO-7-OXONONANOATE SYNTHASE"/>
    <property type="match status" value="1"/>
</dbReference>
<evidence type="ECO:0000256" key="3">
    <source>
        <dbReference type="ARBA" id="ARBA00022679"/>
    </source>
</evidence>
<comment type="similarity">
    <text evidence="2">Belongs to the class-II pyridoxal-phosphate-dependent aminotransferase family. BioF subfamily.</text>
</comment>
<dbReference type="EMBL" id="CAXHTB010000008">
    <property type="protein sequence ID" value="CAL0311000.1"/>
    <property type="molecule type" value="Genomic_DNA"/>
</dbReference>
<accession>A0AAV1WNT8</accession>
<dbReference type="GO" id="GO:0009102">
    <property type="term" value="P:biotin biosynthetic process"/>
    <property type="evidence" value="ECO:0007669"/>
    <property type="project" value="TreeGrafter"/>
</dbReference>
<comment type="caution">
    <text evidence="6">The sequence shown here is derived from an EMBL/GenBank/DDBJ whole genome shotgun (WGS) entry which is preliminary data.</text>
</comment>
<dbReference type="GO" id="GO:0016740">
    <property type="term" value="F:transferase activity"/>
    <property type="evidence" value="ECO:0007669"/>
    <property type="project" value="UniProtKB-KW"/>
</dbReference>
<dbReference type="AlphaFoldDB" id="A0AAV1WNT8"/>
<organism evidence="6 7">
    <name type="scientific">Lupinus luteus</name>
    <name type="common">European yellow lupine</name>
    <dbReference type="NCBI Taxonomy" id="3873"/>
    <lineage>
        <taxon>Eukaryota</taxon>
        <taxon>Viridiplantae</taxon>
        <taxon>Streptophyta</taxon>
        <taxon>Embryophyta</taxon>
        <taxon>Tracheophyta</taxon>
        <taxon>Spermatophyta</taxon>
        <taxon>Magnoliopsida</taxon>
        <taxon>eudicotyledons</taxon>
        <taxon>Gunneridae</taxon>
        <taxon>Pentapetalae</taxon>
        <taxon>rosids</taxon>
        <taxon>fabids</taxon>
        <taxon>Fabales</taxon>
        <taxon>Fabaceae</taxon>
        <taxon>Papilionoideae</taxon>
        <taxon>50 kb inversion clade</taxon>
        <taxon>genistoids sensu lato</taxon>
        <taxon>core genistoids</taxon>
        <taxon>Genisteae</taxon>
        <taxon>Lupinus</taxon>
    </lineage>
</organism>
<dbReference type="Pfam" id="PF00155">
    <property type="entry name" value="Aminotran_1_2"/>
    <property type="match status" value="1"/>
</dbReference>
<keyword evidence="4" id="KW-0663">Pyridoxal phosphate</keyword>
<dbReference type="Proteomes" id="UP001497480">
    <property type="component" value="Unassembled WGS sequence"/>
</dbReference>
<evidence type="ECO:0000313" key="7">
    <source>
        <dbReference type="Proteomes" id="UP001497480"/>
    </source>
</evidence>
<name>A0AAV1WNT8_LUPLU</name>
<evidence type="ECO:0000313" key="6">
    <source>
        <dbReference type="EMBL" id="CAL0311000.1"/>
    </source>
</evidence>
<comment type="cofactor">
    <cofactor evidence="1">
        <name>pyridoxal 5'-phosphate</name>
        <dbReference type="ChEBI" id="CHEBI:597326"/>
    </cofactor>
</comment>
<evidence type="ECO:0000259" key="5">
    <source>
        <dbReference type="Pfam" id="PF00155"/>
    </source>
</evidence>
<feature type="domain" description="Aminotransferase class I/classII large" evidence="5">
    <location>
        <begin position="2"/>
        <end position="54"/>
    </location>
</feature>
<reference evidence="6 7" key="1">
    <citation type="submission" date="2024-03" db="EMBL/GenBank/DDBJ databases">
        <authorList>
            <person name="Martinez-Hernandez J."/>
        </authorList>
    </citation>
    <scope>NUCLEOTIDE SEQUENCE [LARGE SCALE GENOMIC DNA]</scope>
</reference>
<dbReference type="InterPro" id="IPR015424">
    <property type="entry name" value="PyrdxlP-dep_Trfase"/>
</dbReference>
<dbReference type="InterPro" id="IPR004839">
    <property type="entry name" value="Aminotransferase_I/II_large"/>
</dbReference>
<dbReference type="InterPro" id="IPR050087">
    <property type="entry name" value="AON_synthase_class-II"/>
</dbReference>
<evidence type="ECO:0000256" key="4">
    <source>
        <dbReference type="ARBA" id="ARBA00022898"/>
    </source>
</evidence>
<dbReference type="PANTHER" id="PTHR13693:SF77">
    <property type="entry name" value="8-AMINO-7-OXONONANOATE SYNTHASE"/>
    <property type="match status" value="1"/>
</dbReference>
<protein>
    <recommendedName>
        <fullName evidence="5">Aminotransferase class I/classII large domain-containing protein</fullName>
    </recommendedName>
</protein>
<sequence length="77" mass="8361">MFSMDGDFAPMVELADLRKKHGFLLVIDDAHGTFVCGKNGGGVAEEFNCENDVDICIALAQRKLSLMHSSPITFATL</sequence>
<dbReference type="SUPFAM" id="SSF53383">
    <property type="entry name" value="PLP-dependent transferases"/>
    <property type="match status" value="1"/>
</dbReference>
<proteinExistence type="inferred from homology"/>
<dbReference type="Gene3D" id="3.40.640.10">
    <property type="entry name" value="Type I PLP-dependent aspartate aminotransferase-like (Major domain)"/>
    <property type="match status" value="1"/>
</dbReference>
<keyword evidence="7" id="KW-1185">Reference proteome</keyword>
<evidence type="ECO:0000256" key="1">
    <source>
        <dbReference type="ARBA" id="ARBA00001933"/>
    </source>
</evidence>
<evidence type="ECO:0000256" key="2">
    <source>
        <dbReference type="ARBA" id="ARBA00010008"/>
    </source>
</evidence>
<dbReference type="GO" id="GO:0030170">
    <property type="term" value="F:pyridoxal phosphate binding"/>
    <property type="evidence" value="ECO:0007669"/>
    <property type="project" value="InterPro"/>
</dbReference>